<gene>
    <name evidence="1" type="ORF">PSECIP111854_04117</name>
</gene>
<keyword evidence="2" id="KW-1185">Reference proteome</keyword>
<proteinExistence type="predicted"/>
<comment type="caution">
    <text evidence="1">The sequence shown here is derived from an EMBL/GenBank/DDBJ whole genome shotgun (WGS) entry which is preliminary data.</text>
</comment>
<name>A0A9W4W7Y1_9GAMM</name>
<evidence type="ECO:0000313" key="2">
    <source>
        <dbReference type="Proteomes" id="UP001152467"/>
    </source>
</evidence>
<dbReference type="EMBL" id="CAMAPC010000037">
    <property type="protein sequence ID" value="CAH9067482.1"/>
    <property type="molecule type" value="Genomic_DNA"/>
</dbReference>
<dbReference type="Proteomes" id="UP001152467">
    <property type="component" value="Unassembled WGS sequence"/>
</dbReference>
<organism evidence="1 2">
    <name type="scientific">Pseudoalteromonas holothuriae</name>
    <dbReference type="NCBI Taxonomy" id="2963714"/>
    <lineage>
        <taxon>Bacteria</taxon>
        <taxon>Pseudomonadati</taxon>
        <taxon>Pseudomonadota</taxon>
        <taxon>Gammaproteobacteria</taxon>
        <taxon>Alteromonadales</taxon>
        <taxon>Pseudoalteromonadaceae</taxon>
        <taxon>Pseudoalteromonas</taxon>
    </lineage>
</organism>
<protein>
    <submittedName>
        <fullName evidence="1">Uncharacterized protein</fullName>
    </submittedName>
</protein>
<accession>A0A9W4W7Y1</accession>
<dbReference type="AlphaFoldDB" id="A0A9W4W7Y1"/>
<reference evidence="1" key="1">
    <citation type="submission" date="2022-07" db="EMBL/GenBank/DDBJ databases">
        <authorList>
            <person name="Criscuolo A."/>
        </authorList>
    </citation>
    <scope>NUCLEOTIDE SEQUENCE</scope>
    <source>
        <strain evidence="1">CIP111854</strain>
    </source>
</reference>
<sequence length="39" mass="4529">MGCDLDSALVVIPLRVSQMALVDKYMHLRAFFYFEPVPR</sequence>
<evidence type="ECO:0000313" key="1">
    <source>
        <dbReference type="EMBL" id="CAH9067482.1"/>
    </source>
</evidence>